<dbReference type="GO" id="GO:0005886">
    <property type="term" value="C:plasma membrane"/>
    <property type="evidence" value="ECO:0007669"/>
    <property type="project" value="UniProtKB-SubCell"/>
</dbReference>
<keyword evidence="18" id="KW-1185">Reference proteome</keyword>
<keyword evidence="8" id="KW-0547">Nucleotide-binding</keyword>
<dbReference type="Pfam" id="PF06580">
    <property type="entry name" value="His_kinase"/>
    <property type="match status" value="1"/>
</dbReference>
<dbReference type="Proteomes" id="UP001145072">
    <property type="component" value="Unassembled WGS sequence"/>
</dbReference>
<reference evidence="17" key="1">
    <citation type="submission" date="2022-06" db="EMBL/GenBank/DDBJ databases">
        <title>Aquibacillus sp. a new bacterium isolated from soil saline samples.</title>
        <authorList>
            <person name="Galisteo C."/>
            <person name="De La Haba R."/>
            <person name="Sanchez-Porro C."/>
            <person name="Ventosa A."/>
        </authorList>
    </citation>
    <scope>NUCLEOTIDE SEQUENCE</scope>
    <source>
        <strain evidence="17">JCM 12387</strain>
    </source>
</reference>
<comment type="caution">
    <text evidence="17">The sequence shown here is derived from an EMBL/GenBank/DDBJ whole genome shotgun (WGS) entry which is preliminary data.</text>
</comment>
<dbReference type="SUPFAM" id="SSF55874">
    <property type="entry name" value="ATPase domain of HSP90 chaperone/DNA topoisomerase II/histidine kinase"/>
    <property type="match status" value="1"/>
</dbReference>
<dbReference type="Pfam" id="PF02518">
    <property type="entry name" value="HATPase_c"/>
    <property type="match status" value="1"/>
</dbReference>
<dbReference type="CDD" id="cd06225">
    <property type="entry name" value="HAMP"/>
    <property type="match status" value="1"/>
</dbReference>
<name>A0A9X3WQW7_9BACI</name>
<evidence type="ECO:0000256" key="1">
    <source>
        <dbReference type="ARBA" id="ARBA00000085"/>
    </source>
</evidence>
<protein>
    <recommendedName>
        <fullName evidence="3">histidine kinase</fullName>
        <ecNumber evidence="3">2.7.13.3</ecNumber>
    </recommendedName>
</protein>
<evidence type="ECO:0000256" key="2">
    <source>
        <dbReference type="ARBA" id="ARBA00004651"/>
    </source>
</evidence>
<feature type="domain" description="Histidine kinase" evidence="15">
    <location>
        <begin position="477"/>
        <end position="580"/>
    </location>
</feature>
<sequence>MRHLSFIRTKPRLATKMVIALSLIILVSSTITGYLSYSAHLDIAEKEISKQFAQKVEQVSSRIDAKINEVYRFSDTIIFHPTVTDVLSKSNEFKLIEYENLMNFNDILNNLKLNLDYVYSIEMTDRFRKRYKPTHSTEFQELNQSTYDKIAEALSKTDGEMVWQRETYHTMSREYDVIVAARKIKNEKMDVIGQLLLVFDSRQFVDVFDDVLANEDDIVNLYTPRGNLLYSNQDKSFLTSTDRSEKGNNVRTEMYDGERYLLATNDSGISNFRFESAMSLQGLHNKSQTIFHVSLLSGLVSLAIAILLIAFASYRLLGPLKTVVSGMKSIKEGKLDTRIKVKSNDELAYLGNSFNEMIDFIQSLIKNVYQTQLDQREAELTALQAQLNPHFLYNTLDMLRSKLYLQDDFENADLVVALSQMLRYAIEPASTTTTIKDELHQINNYLTIQKSRFEEELHINMDVDDEVYDCSIVRLLLQPIVENVFVHGFRDQVDENKIHIKAYKQQSFLMIEVQDNGCGMNQAAIEQIYQRRSRGEKTNGIGMANVIRRIALMYDDPHRLEIESEEGKGTLVRLILPIEMEWNDRGERDAS</sequence>
<evidence type="ECO:0000313" key="18">
    <source>
        <dbReference type="Proteomes" id="UP001145072"/>
    </source>
</evidence>
<dbReference type="InterPro" id="IPR036890">
    <property type="entry name" value="HATPase_C_sf"/>
</dbReference>
<evidence type="ECO:0000256" key="3">
    <source>
        <dbReference type="ARBA" id="ARBA00012438"/>
    </source>
</evidence>
<dbReference type="PANTHER" id="PTHR34220">
    <property type="entry name" value="SENSOR HISTIDINE KINASE YPDA"/>
    <property type="match status" value="1"/>
</dbReference>
<dbReference type="GO" id="GO:0000155">
    <property type="term" value="F:phosphorelay sensor kinase activity"/>
    <property type="evidence" value="ECO:0007669"/>
    <property type="project" value="InterPro"/>
</dbReference>
<comment type="subcellular location">
    <subcellularLocation>
        <location evidence="2">Cell membrane</location>
        <topology evidence="2">Multi-pass membrane protein</topology>
    </subcellularLocation>
</comment>
<keyword evidence="9 17" id="KW-0418">Kinase</keyword>
<evidence type="ECO:0000256" key="9">
    <source>
        <dbReference type="ARBA" id="ARBA00022777"/>
    </source>
</evidence>
<dbReference type="EC" id="2.7.13.3" evidence="3"/>
<dbReference type="PROSITE" id="PS50109">
    <property type="entry name" value="HIS_KIN"/>
    <property type="match status" value="1"/>
</dbReference>
<dbReference type="Gene3D" id="3.30.565.10">
    <property type="entry name" value="Histidine kinase-like ATPase, C-terminal domain"/>
    <property type="match status" value="1"/>
</dbReference>
<keyword evidence="7 14" id="KW-0812">Transmembrane</keyword>
<evidence type="ECO:0000256" key="6">
    <source>
        <dbReference type="ARBA" id="ARBA00022679"/>
    </source>
</evidence>
<dbReference type="InterPro" id="IPR003594">
    <property type="entry name" value="HATPase_dom"/>
</dbReference>
<keyword evidence="11 14" id="KW-1133">Transmembrane helix</keyword>
<dbReference type="InterPro" id="IPR005467">
    <property type="entry name" value="His_kinase_dom"/>
</dbReference>
<evidence type="ECO:0000256" key="7">
    <source>
        <dbReference type="ARBA" id="ARBA00022692"/>
    </source>
</evidence>
<dbReference type="SMART" id="SM00304">
    <property type="entry name" value="HAMP"/>
    <property type="match status" value="1"/>
</dbReference>
<keyword evidence="13 14" id="KW-0472">Membrane</keyword>
<evidence type="ECO:0000256" key="14">
    <source>
        <dbReference type="SAM" id="Phobius"/>
    </source>
</evidence>
<dbReference type="PANTHER" id="PTHR34220:SF11">
    <property type="entry name" value="SENSOR PROTEIN KINASE HPTS"/>
    <property type="match status" value="1"/>
</dbReference>
<feature type="domain" description="HAMP" evidence="16">
    <location>
        <begin position="314"/>
        <end position="366"/>
    </location>
</feature>
<dbReference type="SMART" id="SM00387">
    <property type="entry name" value="HATPase_c"/>
    <property type="match status" value="1"/>
</dbReference>
<dbReference type="EMBL" id="JAMQJZ010000024">
    <property type="protein sequence ID" value="MDC3422631.1"/>
    <property type="molecule type" value="Genomic_DNA"/>
</dbReference>
<evidence type="ECO:0000256" key="4">
    <source>
        <dbReference type="ARBA" id="ARBA00022475"/>
    </source>
</evidence>
<feature type="transmembrane region" description="Helical" evidence="14">
    <location>
        <begin position="290"/>
        <end position="312"/>
    </location>
</feature>
<keyword evidence="5" id="KW-0597">Phosphoprotein</keyword>
<evidence type="ECO:0000256" key="13">
    <source>
        <dbReference type="ARBA" id="ARBA00023136"/>
    </source>
</evidence>
<proteinExistence type="predicted"/>
<evidence type="ECO:0000313" key="17">
    <source>
        <dbReference type="EMBL" id="MDC3422631.1"/>
    </source>
</evidence>
<dbReference type="AlphaFoldDB" id="A0A9X3WQW7"/>
<dbReference type="Gene3D" id="6.10.340.10">
    <property type="match status" value="1"/>
</dbReference>
<dbReference type="InterPro" id="IPR003660">
    <property type="entry name" value="HAMP_dom"/>
</dbReference>
<organism evidence="17 18">
    <name type="scientific">Aquibacillus koreensis</name>
    <dbReference type="NCBI Taxonomy" id="279446"/>
    <lineage>
        <taxon>Bacteria</taxon>
        <taxon>Bacillati</taxon>
        <taxon>Bacillota</taxon>
        <taxon>Bacilli</taxon>
        <taxon>Bacillales</taxon>
        <taxon>Bacillaceae</taxon>
        <taxon>Aquibacillus</taxon>
    </lineage>
</organism>
<evidence type="ECO:0000256" key="12">
    <source>
        <dbReference type="ARBA" id="ARBA00023012"/>
    </source>
</evidence>
<evidence type="ECO:0000256" key="8">
    <source>
        <dbReference type="ARBA" id="ARBA00022741"/>
    </source>
</evidence>
<accession>A0A9X3WQW7</accession>
<dbReference type="InterPro" id="IPR010559">
    <property type="entry name" value="Sig_transdc_His_kin_internal"/>
</dbReference>
<dbReference type="PROSITE" id="PS50885">
    <property type="entry name" value="HAMP"/>
    <property type="match status" value="1"/>
</dbReference>
<dbReference type="GO" id="GO:0005524">
    <property type="term" value="F:ATP binding"/>
    <property type="evidence" value="ECO:0007669"/>
    <property type="project" value="UniProtKB-KW"/>
</dbReference>
<dbReference type="RefSeq" id="WP_259870080.1">
    <property type="nucleotide sequence ID" value="NZ_JAMQJZ010000024.1"/>
</dbReference>
<evidence type="ECO:0000256" key="11">
    <source>
        <dbReference type="ARBA" id="ARBA00022989"/>
    </source>
</evidence>
<keyword evidence="12" id="KW-0902">Two-component regulatory system</keyword>
<dbReference type="SUPFAM" id="SSF158472">
    <property type="entry name" value="HAMP domain-like"/>
    <property type="match status" value="1"/>
</dbReference>
<evidence type="ECO:0000256" key="10">
    <source>
        <dbReference type="ARBA" id="ARBA00022840"/>
    </source>
</evidence>
<dbReference type="InterPro" id="IPR050640">
    <property type="entry name" value="Bact_2-comp_sensor_kinase"/>
</dbReference>
<evidence type="ECO:0000256" key="5">
    <source>
        <dbReference type="ARBA" id="ARBA00022553"/>
    </source>
</evidence>
<keyword evidence="6" id="KW-0808">Transferase</keyword>
<evidence type="ECO:0000259" key="15">
    <source>
        <dbReference type="PROSITE" id="PS50109"/>
    </source>
</evidence>
<comment type="catalytic activity">
    <reaction evidence="1">
        <text>ATP + protein L-histidine = ADP + protein N-phospho-L-histidine.</text>
        <dbReference type="EC" id="2.7.13.3"/>
    </reaction>
</comment>
<keyword evidence="10" id="KW-0067">ATP-binding</keyword>
<gene>
    <name evidence="17" type="ORF">NC661_19955</name>
</gene>
<keyword evidence="4" id="KW-1003">Cell membrane</keyword>
<evidence type="ECO:0000259" key="16">
    <source>
        <dbReference type="PROSITE" id="PS50885"/>
    </source>
</evidence>
<dbReference type="Pfam" id="PF00672">
    <property type="entry name" value="HAMP"/>
    <property type="match status" value="1"/>
</dbReference>